<accession>A0A0F9U0Q5</accession>
<dbReference type="AlphaFoldDB" id="A0A0F9U0Q5"/>
<dbReference type="EMBL" id="LAZR01000224">
    <property type="protein sequence ID" value="KKN80867.1"/>
    <property type="molecule type" value="Genomic_DNA"/>
</dbReference>
<evidence type="ECO:0000313" key="1">
    <source>
        <dbReference type="EMBL" id="KKN80867.1"/>
    </source>
</evidence>
<comment type="caution">
    <text evidence="1">The sequence shown here is derived from an EMBL/GenBank/DDBJ whole genome shotgun (WGS) entry which is preliminary data.</text>
</comment>
<proteinExistence type="predicted"/>
<reference evidence="1" key="1">
    <citation type="journal article" date="2015" name="Nature">
        <title>Complex archaea that bridge the gap between prokaryotes and eukaryotes.</title>
        <authorList>
            <person name="Spang A."/>
            <person name="Saw J.H."/>
            <person name="Jorgensen S.L."/>
            <person name="Zaremba-Niedzwiedzka K."/>
            <person name="Martijn J."/>
            <person name="Lind A.E."/>
            <person name="van Eijk R."/>
            <person name="Schleper C."/>
            <person name="Guy L."/>
            <person name="Ettema T.J."/>
        </authorList>
    </citation>
    <scope>NUCLEOTIDE SEQUENCE</scope>
</reference>
<evidence type="ECO:0008006" key="2">
    <source>
        <dbReference type="Google" id="ProtNLM"/>
    </source>
</evidence>
<gene>
    <name evidence="1" type="ORF">LCGC14_0325310</name>
</gene>
<name>A0A0F9U0Q5_9ZZZZ</name>
<sequence length="69" mass="7625">MDHPKGADTERGNRVNFDHRVRLEFRGIRLSLDGGLLVLRELDDALGSLLSHRARSATVAGEPEVRFAG</sequence>
<protein>
    <recommendedName>
        <fullName evidence="2">Transposase DDE domain-containing protein</fullName>
    </recommendedName>
</protein>
<organism evidence="1">
    <name type="scientific">marine sediment metagenome</name>
    <dbReference type="NCBI Taxonomy" id="412755"/>
    <lineage>
        <taxon>unclassified sequences</taxon>
        <taxon>metagenomes</taxon>
        <taxon>ecological metagenomes</taxon>
    </lineage>
</organism>